<sequence>MAVALEELYAEIETKYMVKLRTESCFQKVIEWMHVVEEIEFVKLLHGNELIFNSGLLYVSTEWIMKYIEELDRAGAGGLIISLREKQEFPPEVLDYANKLRFPLFQARWDTPYVDIMRLFANVLLKNEQKETNLITALKNAIYYPANEEAYLNHFERHGFYRNMYYTMVLVSCHAYSTEKENPILKQLERKLMYSRYRTVVYEKQGILFVLVADEKLEEIQEAFEELCRRDENIYVGIGTRVHRLQDIHESFEHALSAYQLTKTAIDTNILSYDKLGIYKILSNIKEPDIGEGFIQETLGALLTYDADNGTDYLHILQVFFEKECSILHASQALYCHKNTMAYKINKVREILGYDPLLNENRTRIMISLYLLKMRQ</sequence>
<dbReference type="RefSeq" id="WP_158369422.1">
    <property type="nucleotide sequence ID" value="NZ_JAOQJU010000005.1"/>
</dbReference>
<feature type="domain" description="CdaR GGDEF-like" evidence="4">
    <location>
        <begin position="150"/>
        <end position="260"/>
    </location>
</feature>
<evidence type="ECO:0000259" key="2">
    <source>
        <dbReference type="Pfam" id="PF07905"/>
    </source>
</evidence>
<accession>A0ABT2RLS8</accession>
<evidence type="ECO:0000256" key="1">
    <source>
        <dbReference type="ARBA" id="ARBA00006754"/>
    </source>
</evidence>
<dbReference type="InterPro" id="IPR041522">
    <property type="entry name" value="CdaR_GGDEF"/>
</dbReference>
<proteinExistence type="inferred from homology"/>
<protein>
    <submittedName>
        <fullName evidence="5">PucR family transcriptional regulator ligand-binding domain-containing protein</fullName>
    </submittedName>
</protein>
<dbReference type="Gene3D" id="1.10.10.2840">
    <property type="entry name" value="PucR C-terminal helix-turn-helix domain"/>
    <property type="match status" value="1"/>
</dbReference>
<keyword evidence="6" id="KW-1185">Reference proteome</keyword>
<dbReference type="Proteomes" id="UP001652431">
    <property type="component" value="Unassembled WGS sequence"/>
</dbReference>
<evidence type="ECO:0000313" key="6">
    <source>
        <dbReference type="Proteomes" id="UP001652431"/>
    </source>
</evidence>
<name>A0ABT2RLS8_9FIRM</name>
<dbReference type="InterPro" id="IPR025736">
    <property type="entry name" value="PucR_C-HTH_dom"/>
</dbReference>
<dbReference type="InterPro" id="IPR012914">
    <property type="entry name" value="PucR_dom"/>
</dbReference>
<gene>
    <name evidence="5" type="ORF">OCV99_07100</name>
</gene>
<dbReference type="InterPro" id="IPR051448">
    <property type="entry name" value="CdaR-like_regulators"/>
</dbReference>
<reference evidence="5 6" key="1">
    <citation type="journal article" date="2021" name="ISME Commun">
        <title>Automated analysis of genomic sequences facilitates high-throughput and comprehensive description of bacteria.</title>
        <authorList>
            <person name="Hitch T.C.A."/>
        </authorList>
    </citation>
    <scope>NUCLEOTIDE SEQUENCE [LARGE SCALE GENOMIC DNA]</scope>
    <source>
        <strain evidence="5 6">Sanger_03</strain>
    </source>
</reference>
<evidence type="ECO:0000259" key="3">
    <source>
        <dbReference type="Pfam" id="PF13556"/>
    </source>
</evidence>
<comment type="caution">
    <text evidence="5">The sequence shown here is derived from an EMBL/GenBank/DDBJ whole genome shotgun (WGS) entry which is preliminary data.</text>
</comment>
<dbReference type="InterPro" id="IPR042070">
    <property type="entry name" value="PucR_C-HTH_sf"/>
</dbReference>
<dbReference type="Pfam" id="PF07905">
    <property type="entry name" value="PucR"/>
    <property type="match status" value="1"/>
</dbReference>
<evidence type="ECO:0000259" key="4">
    <source>
        <dbReference type="Pfam" id="PF17853"/>
    </source>
</evidence>
<dbReference type="Pfam" id="PF17853">
    <property type="entry name" value="GGDEF_2"/>
    <property type="match status" value="1"/>
</dbReference>
<organism evidence="5 6">
    <name type="scientific">Dorea acetigenes</name>
    <dbReference type="NCBI Taxonomy" id="2981787"/>
    <lineage>
        <taxon>Bacteria</taxon>
        <taxon>Bacillati</taxon>
        <taxon>Bacillota</taxon>
        <taxon>Clostridia</taxon>
        <taxon>Lachnospirales</taxon>
        <taxon>Lachnospiraceae</taxon>
        <taxon>Dorea</taxon>
    </lineage>
</organism>
<dbReference type="EMBL" id="JAOQJU010000005">
    <property type="protein sequence ID" value="MCU6686325.1"/>
    <property type="molecule type" value="Genomic_DNA"/>
</dbReference>
<comment type="similarity">
    <text evidence="1">Belongs to the CdaR family.</text>
</comment>
<dbReference type="PANTHER" id="PTHR33744:SF1">
    <property type="entry name" value="DNA-BINDING TRANSCRIPTIONAL ACTIVATOR ADER"/>
    <property type="match status" value="1"/>
</dbReference>
<dbReference type="Pfam" id="PF13556">
    <property type="entry name" value="HTH_30"/>
    <property type="match status" value="1"/>
</dbReference>
<dbReference type="PANTHER" id="PTHR33744">
    <property type="entry name" value="CARBOHYDRATE DIACID REGULATOR"/>
    <property type="match status" value="1"/>
</dbReference>
<evidence type="ECO:0000313" key="5">
    <source>
        <dbReference type="EMBL" id="MCU6686325.1"/>
    </source>
</evidence>
<feature type="domain" description="Purine catabolism PurC-like" evidence="2">
    <location>
        <begin position="26"/>
        <end position="119"/>
    </location>
</feature>
<feature type="domain" description="PucR C-terminal helix-turn-helix" evidence="3">
    <location>
        <begin position="313"/>
        <end position="369"/>
    </location>
</feature>